<dbReference type="EMBL" id="BAABGA010000091">
    <property type="protein sequence ID" value="GAA4467992.1"/>
    <property type="molecule type" value="Genomic_DNA"/>
</dbReference>
<sequence>MLEKHADFLRDFRGDTVHPSTFTLLDELGLLDEMLVITDFRVNQPKMNINGRNFLGPTVKHLKTKCPFIGFVPQWDFLNLMTQHAKQFPPFDLRMSTKGVELIRENDRVVGVRCGNDAESYEIQADLVVAADGRASTIRSVSSHSPHERGIPIDVLWFRLDRPDADDDHTLAWLRDGHMLVTIPRRDHYQVAMVIRKGGFAQIKAEGLDALRETIGRVCPPLQEVAMRLNCWEDIKLLTVKLNSIDRWYEPGLLFIGDAAHAMSPVGGVGINLAIQDAVATANLLTEPLKTGTLTESDLEKVQRRREPAARKTQRMQAFIHANLFGRGTEPGKPFSPPWYVRWLLVPLAPIARRLAGCWIGIGFQPEHIEN</sequence>
<dbReference type="InterPro" id="IPR002938">
    <property type="entry name" value="FAD-bd"/>
</dbReference>
<feature type="domain" description="FAD-binding" evidence="2">
    <location>
        <begin position="1"/>
        <end position="313"/>
    </location>
</feature>
<keyword evidence="1" id="KW-0560">Oxidoreductase</keyword>
<name>A0ABP8NMX2_9BACT</name>
<dbReference type="Proteomes" id="UP001500840">
    <property type="component" value="Unassembled WGS sequence"/>
</dbReference>
<dbReference type="SUPFAM" id="SSF51905">
    <property type="entry name" value="FAD/NAD(P)-binding domain"/>
    <property type="match status" value="1"/>
</dbReference>
<gene>
    <name evidence="3" type="ORF">GCM10023156_58610</name>
</gene>
<accession>A0ABP8NMX2</accession>
<evidence type="ECO:0000313" key="4">
    <source>
        <dbReference type="Proteomes" id="UP001500840"/>
    </source>
</evidence>
<dbReference type="PANTHER" id="PTHR43476:SF5">
    <property type="entry name" value="FAD-DEPENDENT MONOOXYGENASE"/>
    <property type="match status" value="1"/>
</dbReference>
<evidence type="ECO:0000256" key="1">
    <source>
        <dbReference type="ARBA" id="ARBA00023002"/>
    </source>
</evidence>
<dbReference type="Gene3D" id="3.50.50.60">
    <property type="entry name" value="FAD/NAD(P)-binding domain"/>
    <property type="match status" value="2"/>
</dbReference>
<comment type="caution">
    <text evidence="3">The sequence shown here is derived from an EMBL/GenBank/DDBJ whole genome shotgun (WGS) entry which is preliminary data.</text>
</comment>
<dbReference type="PANTHER" id="PTHR43476">
    <property type="entry name" value="3-(3-HYDROXY-PHENYL)PROPIONATE/3-HYDROXYCINNAMIC ACID HYDROXYLASE"/>
    <property type="match status" value="1"/>
</dbReference>
<protein>
    <submittedName>
        <fullName evidence="3">FAD-dependent oxidoreductase</fullName>
    </submittedName>
</protein>
<reference evidence="4" key="1">
    <citation type="journal article" date="2019" name="Int. J. Syst. Evol. Microbiol.">
        <title>The Global Catalogue of Microorganisms (GCM) 10K type strain sequencing project: providing services to taxonomists for standard genome sequencing and annotation.</title>
        <authorList>
            <consortium name="The Broad Institute Genomics Platform"/>
            <consortium name="The Broad Institute Genome Sequencing Center for Infectious Disease"/>
            <person name="Wu L."/>
            <person name="Ma J."/>
        </authorList>
    </citation>
    <scope>NUCLEOTIDE SEQUENCE [LARGE SCALE GENOMIC DNA]</scope>
    <source>
        <strain evidence="4">JCM 17759</strain>
    </source>
</reference>
<organism evidence="3 4">
    <name type="scientific">Novipirellula rosea</name>
    <dbReference type="NCBI Taxonomy" id="1031540"/>
    <lineage>
        <taxon>Bacteria</taxon>
        <taxon>Pseudomonadati</taxon>
        <taxon>Planctomycetota</taxon>
        <taxon>Planctomycetia</taxon>
        <taxon>Pirellulales</taxon>
        <taxon>Pirellulaceae</taxon>
        <taxon>Novipirellula</taxon>
    </lineage>
</organism>
<proteinExistence type="predicted"/>
<keyword evidence="4" id="KW-1185">Reference proteome</keyword>
<evidence type="ECO:0000259" key="2">
    <source>
        <dbReference type="Pfam" id="PF01494"/>
    </source>
</evidence>
<dbReference type="Pfam" id="PF01494">
    <property type="entry name" value="FAD_binding_3"/>
    <property type="match status" value="1"/>
</dbReference>
<dbReference type="PRINTS" id="PR00420">
    <property type="entry name" value="RNGMNOXGNASE"/>
</dbReference>
<evidence type="ECO:0000313" key="3">
    <source>
        <dbReference type="EMBL" id="GAA4467992.1"/>
    </source>
</evidence>
<dbReference type="InterPro" id="IPR036188">
    <property type="entry name" value="FAD/NAD-bd_sf"/>
</dbReference>
<dbReference type="InterPro" id="IPR050631">
    <property type="entry name" value="PheA/TfdB_FAD_monoxygenase"/>
</dbReference>